<name>A0A9W9ZBA9_9CNID</name>
<dbReference type="Pfam" id="PF00858">
    <property type="entry name" value="ASC"/>
    <property type="match status" value="1"/>
</dbReference>
<keyword evidence="5 12" id="KW-1133">Transmembrane helix</keyword>
<evidence type="ECO:0000256" key="8">
    <source>
        <dbReference type="ARBA" id="ARBA00023136"/>
    </source>
</evidence>
<keyword evidence="3 11" id="KW-0894">Sodium channel</keyword>
<evidence type="ECO:0000256" key="2">
    <source>
        <dbReference type="ARBA" id="ARBA00022448"/>
    </source>
</evidence>
<keyword evidence="2 11" id="KW-0813">Transport</keyword>
<dbReference type="OrthoDB" id="6021021at2759"/>
<organism evidence="13 14">
    <name type="scientific">Desmophyllum pertusum</name>
    <dbReference type="NCBI Taxonomy" id="174260"/>
    <lineage>
        <taxon>Eukaryota</taxon>
        <taxon>Metazoa</taxon>
        <taxon>Cnidaria</taxon>
        <taxon>Anthozoa</taxon>
        <taxon>Hexacorallia</taxon>
        <taxon>Scleractinia</taxon>
        <taxon>Caryophylliina</taxon>
        <taxon>Caryophylliidae</taxon>
        <taxon>Desmophyllum</taxon>
    </lineage>
</organism>
<evidence type="ECO:0000256" key="3">
    <source>
        <dbReference type="ARBA" id="ARBA00022461"/>
    </source>
</evidence>
<proteinExistence type="inferred from homology"/>
<evidence type="ECO:0000313" key="13">
    <source>
        <dbReference type="EMBL" id="KAJ7378336.1"/>
    </source>
</evidence>
<evidence type="ECO:0000256" key="4">
    <source>
        <dbReference type="ARBA" id="ARBA00022692"/>
    </source>
</evidence>
<evidence type="ECO:0000256" key="11">
    <source>
        <dbReference type="RuleBase" id="RU000679"/>
    </source>
</evidence>
<evidence type="ECO:0000256" key="1">
    <source>
        <dbReference type="ARBA" id="ARBA00004141"/>
    </source>
</evidence>
<comment type="caution">
    <text evidence="13">The sequence shown here is derived from an EMBL/GenBank/DDBJ whole genome shotgun (WGS) entry which is preliminary data.</text>
</comment>
<dbReference type="InterPro" id="IPR001873">
    <property type="entry name" value="ENaC"/>
</dbReference>
<accession>A0A9W9ZBA9</accession>
<evidence type="ECO:0000256" key="5">
    <source>
        <dbReference type="ARBA" id="ARBA00022989"/>
    </source>
</evidence>
<feature type="transmembrane region" description="Helical" evidence="12">
    <location>
        <begin position="23"/>
        <end position="46"/>
    </location>
</feature>
<dbReference type="PANTHER" id="PTHR11690">
    <property type="entry name" value="AMILORIDE-SENSITIVE SODIUM CHANNEL-RELATED"/>
    <property type="match status" value="1"/>
</dbReference>
<keyword evidence="4 11" id="KW-0812">Transmembrane</keyword>
<evidence type="ECO:0000313" key="14">
    <source>
        <dbReference type="Proteomes" id="UP001163046"/>
    </source>
</evidence>
<keyword evidence="8 12" id="KW-0472">Membrane</keyword>
<dbReference type="Proteomes" id="UP001163046">
    <property type="component" value="Unassembled WGS sequence"/>
</dbReference>
<keyword evidence="10 11" id="KW-0407">Ion channel</keyword>
<keyword evidence="9 11" id="KW-0739">Sodium transport</keyword>
<evidence type="ECO:0000256" key="12">
    <source>
        <dbReference type="SAM" id="Phobius"/>
    </source>
</evidence>
<evidence type="ECO:0000256" key="9">
    <source>
        <dbReference type="ARBA" id="ARBA00023201"/>
    </source>
</evidence>
<dbReference type="PANTHER" id="PTHR11690:SF296">
    <property type="entry name" value="DEGENERIN-LIKE PROTEIN DEL-10"/>
    <property type="match status" value="1"/>
</dbReference>
<dbReference type="GO" id="GO:0005886">
    <property type="term" value="C:plasma membrane"/>
    <property type="evidence" value="ECO:0007669"/>
    <property type="project" value="TreeGrafter"/>
</dbReference>
<keyword evidence="7 11" id="KW-0406">Ion transport</keyword>
<evidence type="ECO:0000256" key="10">
    <source>
        <dbReference type="ARBA" id="ARBA00023303"/>
    </source>
</evidence>
<protein>
    <submittedName>
        <fullName evidence="13">Uncharacterized protein</fullName>
    </submittedName>
</protein>
<keyword evidence="14" id="KW-1185">Reference proteome</keyword>
<evidence type="ECO:0000256" key="6">
    <source>
        <dbReference type="ARBA" id="ARBA00023053"/>
    </source>
</evidence>
<keyword evidence="6" id="KW-0915">Sodium</keyword>
<comment type="similarity">
    <text evidence="11">Belongs to the amiloride-sensitive sodium channel (TC 1.A.6) family.</text>
</comment>
<comment type="subcellular location">
    <subcellularLocation>
        <location evidence="1">Membrane</location>
        <topology evidence="1">Multi-pass membrane protein</topology>
    </subcellularLocation>
</comment>
<evidence type="ECO:0000256" key="7">
    <source>
        <dbReference type="ARBA" id="ARBA00023065"/>
    </source>
</evidence>
<dbReference type="AlphaFoldDB" id="A0A9W9ZBA9"/>
<reference evidence="13" key="1">
    <citation type="submission" date="2023-01" db="EMBL/GenBank/DDBJ databases">
        <title>Genome assembly of the deep-sea coral Lophelia pertusa.</title>
        <authorList>
            <person name="Herrera S."/>
            <person name="Cordes E."/>
        </authorList>
    </citation>
    <scope>NUCLEOTIDE SEQUENCE</scope>
    <source>
        <strain evidence="13">USNM1676648</strain>
        <tissue evidence="13">Polyp</tissue>
    </source>
</reference>
<dbReference type="EMBL" id="MU826367">
    <property type="protein sequence ID" value="KAJ7378336.1"/>
    <property type="molecule type" value="Genomic_DNA"/>
</dbReference>
<dbReference type="GO" id="GO:0015280">
    <property type="term" value="F:ligand-gated sodium channel activity"/>
    <property type="evidence" value="ECO:0007669"/>
    <property type="project" value="TreeGrafter"/>
</dbReference>
<gene>
    <name evidence="13" type="ORF">OS493_023586</name>
</gene>
<sequence>MPDGKRLPPARLFMGYDTSSKGAIPFLDGLFLIFLSAATCVFMYLVSISVNKFFSLPIKTVISQETPTDGLKCPAVTICNLNKFMKSKIDVADEDENFEKMELNISGCSEIGEVRGNLTCGQALLCAHVSYGTALVKGCNETMQQNIIDVLNRSSVRLFNEEAFFTKYGHDMARMFVVYCSYMESITCSDKDFFNFTF</sequence>